<dbReference type="AlphaFoldDB" id="A0A6C0KM96"/>
<evidence type="ECO:0008006" key="2">
    <source>
        <dbReference type="Google" id="ProtNLM"/>
    </source>
</evidence>
<name>A0A6C0KM96_9ZZZZ</name>
<reference evidence="1" key="1">
    <citation type="journal article" date="2020" name="Nature">
        <title>Giant virus diversity and host interactions through global metagenomics.</title>
        <authorList>
            <person name="Schulz F."/>
            <person name="Roux S."/>
            <person name="Paez-Espino D."/>
            <person name="Jungbluth S."/>
            <person name="Walsh D.A."/>
            <person name="Denef V.J."/>
            <person name="McMahon K.D."/>
            <person name="Konstantinidis K.T."/>
            <person name="Eloe-Fadrosh E.A."/>
            <person name="Kyrpides N.C."/>
            <person name="Woyke T."/>
        </authorList>
    </citation>
    <scope>NUCLEOTIDE SEQUENCE</scope>
    <source>
        <strain evidence="1">GVMAG-S-3300013006-138</strain>
    </source>
</reference>
<organism evidence="1">
    <name type="scientific">viral metagenome</name>
    <dbReference type="NCBI Taxonomy" id="1070528"/>
    <lineage>
        <taxon>unclassified sequences</taxon>
        <taxon>metagenomes</taxon>
        <taxon>organismal metagenomes</taxon>
    </lineage>
</organism>
<evidence type="ECO:0000313" key="1">
    <source>
        <dbReference type="EMBL" id="QHU18276.1"/>
    </source>
</evidence>
<sequence>MPSLCLSCVVFTLRDKPLEENKYIDIFILWLSQLIKCGDLQKEDALYIFTDKRTIDYIHESTIFSTLKTKIVFQISVIVSPSPTTLLEGTMQRYTFFPYTQDIYIYCDIDIFIVNTLKDITSKMIPNHIYVCAEGFLKDPNYSADFPKDYPIDDTSAGLSSGKFAVYGKDVHALLCKTIQSLCKHETGYYTLEQPFFNHAILLKLPDTILCDVHLLHTPVVSFNGEDYEKGKTVLLDCAGEPGNGKLHYDLMIEVLCLLNSGYF</sequence>
<proteinExistence type="predicted"/>
<dbReference type="EMBL" id="MN740926">
    <property type="protein sequence ID" value="QHU18276.1"/>
    <property type="molecule type" value="Genomic_DNA"/>
</dbReference>
<protein>
    <recommendedName>
        <fullName evidence="2">Nucleotide-diphospho-sugar transferase domain-containing protein</fullName>
    </recommendedName>
</protein>
<accession>A0A6C0KM96</accession>